<dbReference type="GO" id="GO:0015179">
    <property type="term" value="F:L-amino acid transmembrane transporter activity"/>
    <property type="evidence" value="ECO:0007669"/>
    <property type="project" value="TreeGrafter"/>
</dbReference>
<dbReference type="AlphaFoldDB" id="A0A9Q0G8R6"/>
<name>A0A9Q0G8R6_9ROSI</name>
<protein>
    <recommendedName>
        <fullName evidence="8">Amino acid transporter transmembrane domain-containing protein</fullName>
    </recommendedName>
</protein>
<accession>A0A9Q0G8R6</accession>
<keyword evidence="4" id="KW-0029">Amino-acid transport</keyword>
<feature type="transmembrane region" description="Helical" evidence="7">
    <location>
        <begin position="152"/>
        <end position="174"/>
    </location>
</feature>
<evidence type="ECO:0000256" key="2">
    <source>
        <dbReference type="ARBA" id="ARBA00022448"/>
    </source>
</evidence>
<feature type="transmembrane region" description="Helical" evidence="7">
    <location>
        <begin position="296"/>
        <end position="315"/>
    </location>
</feature>
<comment type="subcellular location">
    <subcellularLocation>
        <location evidence="1">Membrane</location>
        <topology evidence="1">Multi-pass membrane protein</topology>
    </subcellularLocation>
</comment>
<feature type="transmembrane region" description="Helical" evidence="7">
    <location>
        <begin position="389"/>
        <end position="412"/>
    </location>
</feature>
<feature type="transmembrane region" description="Helical" evidence="7">
    <location>
        <begin position="256"/>
        <end position="276"/>
    </location>
</feature>
<dbReference type="InterPro" id="IPR013057">
    <property type="entry name" value="AA_transpt_TM"/>
</dbReference>
<evidence type="ECO:0000256" key="4">
    <source>
        <dbReference type="ARBA" id="ARBA00022970"/>
    </source>
</evidence>
<evidence type="ECO:0000313" key="9">
    <source>
        <dbReference type="EMBL" id="KAJ4845673.1"/>
    </source>
</evidence>
<feature type="transmembrane region" description="Helical" evidence="7">
    <location>
        <begin position="181"/>
        <end position="203"/>
    </location>
</feature>
<comment type="caution">
    <text evidence="9">The sequence shown here is derived from an EMBL/GenBank/DDBJ whole genome shotgun (WGS) entry which is preliminary data.</text>
</comment>
<sequence>MDAAPLLSSVPQDNDYEKNIDPSKDSFHASFHVEENGCSYTQTIFNAMNILMGVGILSVPDTIKEAGWASLVVLVVFGLVCCYTAHLMRQMFESKQGIVTYEDMGEVAFGRPGRIAASVILYTELYSYCVEFITMEGDNLTKLFPGTSLDLFGLHLTSNQCFGILAALLFLPLCFLKDLRIVAYVSAVGILTAILTVFSLVYLGTAEGIGFHHTAPLVKWSGIPFALGVYGYCFAGHSVFPNFYQSMADKRKFTKATVTSFSASFVFYGGVAAIGYTMFGEATLSQITLNMPPHSIVSKIAVWATVATPFVKYPLLMMPLARGLQGLLPQQVSDTYTCFILLRTTLVVSTVLVALLFPFFGNIPYSFNLYNYCSYSNSLDFDGVLLNSYAMSMVIVGLVMALIGSLLCLLVVRDTFRNHAILMLCKDLGTESFKDAKLEVLIFCWELGFYGYHIYAINQAGWMGEFDSNLMIKQLFECKTGDFELRRHGLGCFWGDLDV</sequence>
<evidence type="ECO:0000259" key="8">
    <source>
        <dbReference type="Pfam" id="PF01490"/>
    </source>
</evidence>
<dbReference type="Proteomes" id="UP001141552">
    <property type="component" value="Unassembled WGS sequence"/>
</dbReference>
<evidence type="ECO:0000256" key="3">
    <source>
        <dbReference type="ARBA" id="ARBA00022692"/>
    </source>
</evidence>
<proteinExistence type="predicted"/>
<feature type="domain" description="Amino acid transporter transmembrane" evidence="8">
    <location>
        <begin position="39"/>
        <end position="363"/>
    </location>
</feature>
<feature type="transmembrane region" description="Helical" evidence="7">
    <location>
        <begin position="66"/>
        <end position="86"/>
    </location>
</feature>
<dbReference type="OrthoDB" id="655540at2759"/>
<keyword evidence="6 7" id="KW-0472">Membrane</keyword>
<dbReference type="Pfam" id="PF01490">
    <property type="entry name" value="Aa_trans"/>
    <property type="match status" value="1"/>
</dbReference>
<reference evidence="9" key="2">
    <citation type="journal article" date="2023" name="Plants (Basel)">
        <title>Annotation of the Turnera subulata (Passifloraceae) Draft Genome Reveals the S-Locus Evolved after the Divergence of Turneroideae from Passifloroideae in a Stepwise Manner.</title>
        <authorList>
            <person name="Henning P.M."/>
            <person name="Roalson E.H."/>
            <person name="Mir W."/>
            <person name="McCubbin A.G."/>
            <person name="Shore J.S."/>
        </authorList>
    </citation>
    <scope>NUCLEOTIDE SEQUENCE</scope>
    <source>
        <strain evidence="9">F60SS</strain>
    </source>
</reference>
<evidence type="ECO:0000313" key="10">
    <source>
        <dbReference type="Proteomes" id="UP001141552"/>
    </source>
</evidence>
<keyword evidence="3 7" id="KW-0812">Transmembrane</keyword>
<dbReference type="EMBL" id="JAKUCV010001604">
    <property type="protein sequence ID" value="KAJ4845673.1"/>
    <property type="molecule type" value="Genomic_DNA"/>
</dbReference>
<dbReference type="PANTHER" id="PTHR22950:SF701">
    <property type="entry name" value="AMINO ACID TRANSPORTER AVT1A-LIKE"/>
    <property type="match status" value="1"/>
</dbReference>
<feature type="transmembrane region" description="Helical" evidence="7">
    <location>
        <begin position="40"/>
        <end position="59"/>
    </location>
</feature>
<evidence type="ECO:0000256" key="7">
    <source>
        <dbReference type="SAM" id="Phobius"/>
    </source>
</evidence>
<reference evidence="9" key="1">
    <citation type="submission" date="2022-02" db="EMBL/GenBank/DDBJ databases">
        <authorList>
            <person name="Henning P.M."/>
            <person name="McCubbin A.G."/>
            <person name="Shore J.S."/>
        </authorList>
    </citation>
    <scope>NUCLEOTIDE SEQUENCE</scope>
    <source>
        <strain evidence="9">F60SS</strain>
        <tissue evidence="9">Leaves</tissue>
    </source>
</reference>
<evidence type="ECO:0000256" key="5">
    <source>
        <dbReference type="ARBA" id="ARBA00022989"/>
    </source>
</evidence>
<evidence type="ECO:0000256" key="1">
    <source>
        <dbReference type="ARBA" id="ARBA00004141"/>
    </source>
</evidence>
<keyword evidence="10" id="KW-1185">Reference proteome</keyword>
<organism evidence="9 10">
    <name type="scientific">Turnera subulata</name>
    <dbReference type="NCBI Taxonomy" id="218843"/>
    <lineage>
        <taxon>Eukaryota</taxon>
        <taxon>Viridiplantae</taxon>
        <taxon>Streptophyta</taxon>
        <taxon>Embryophyta</taxon>
        <taxon>Tracheophyta</taxon>
        <taxon>Spermatophyta</taxon>
        <taxon>Magnoliopsida</taxon>
        <taxon>eudicotyledons</taxon>
        <taxon>Gunneridae</taxon>
        <taxon>Pentapetalae</taxon>
        <taxon>rosids</taxon>
        <taxon>fabids</taxon>
        <taxon>Malpighiales</taxon>
        <taxon>Passifloraceae</taxon>
        <taxon>Turnera</taxon>
    </lineage>
</organism>
<dbReference type="PANTHER" id="PTHR22950">
    <property type="entry name" value="AMINO ACID TRANSPORTER"/>
    <property type="match status" value="1"/>
</dbReference>
<evidence type="ECO:0000256" key="6">
    <source>
        <dbReference type="ARBA" id="ARBA00023136"/>
    </source>
</evidence>
<gene>
    <name evidence="9" type="ORF">Tsubulata_003563</name>
</gene>
<feature type="transmembrane region" description="Helical" evidence="7">
    <location>
        <begin position="223"/>
        <end position="244"/>
    </location>
</feature>
<keyword evidence="5 7" id="KW-1133">Transmembrane helix</keyword>
<keyword evidence="2" id="KW-0813">Transport</keyword>
<feature type="transmembrane region" description="Helical" evidence="7">
    <location>
        <begin position="336"/>
        <end position="360"/>
    </location>
</feature>
<dbReference type="GO" id="GO:0005774">
    <property type="term" value="C:vacuolar membrane"/>
    <property type="evidence" value="ECO:0007669"/>
    <property type="project" value="TreeGrafter"/>
</dbReference>